<feature type="binding site" evidence="11">
    <location>
        <position position="223"/>
    </location>
    <ligand>
        <name>substrate</name>
    </ligand>
</feature>
<feature type="active site" description="Proton donor/acceptor" evidence="10">
    <location>
        <position position="270"/>
    </location>
</feature>
<dbReference type="Gene3D" id="3.20.20.140">
    <property type="entry name" value="Metal-dependent hydrolases"/>
    <property type="match status" value="1"/>
</dbReference>
<keyword evidence="4 12" id="KW-0479">Metal-binding</keyword>
<evidence type="ECO:0000256" key="1">
    <source>
        <dbReference type="ARBA" id="ARBA00010716"/>
    </source>
</evidence>
<comment type="cofactor">
    <cofactor evidence="12">
        <name>a divalent metal cation</name>
        <dbReference type="ChEBI" id="CHEBI:60240"/>
    </cofactor>
    <text evidence="12">Binds 1 divalent metal cation per subunit.</text>
</comment>
<evidence type="ECO:0000256" key="6">
    <source>
        <dbReference type="ARBA" id="ARBA00023277"/>
    </source>
</evidence>
<feature type="binding site" evidence="12">
    <location>
        <position position="125"/>
    </location>
    <ligand>
        <name>Zn(2+)</name>
        <dbReference type="ChEBI" id="CHEBI:29105"/>
    </ligand>
</feature>
<comment type="catalytic activity">
    <reaction evidence="7">
        <text>N-acetyl-D-glucosamine 6-phosphate + H2O = D-glucosamine 6-phosphate + acetate</text>
        <dbReference type="Rhea" id="RHEA:22936"/>
        <dbReference type="ChEBI" id="CHEBI:15377"/>
        <dbReference type="ChEBI" id="CHEBI:30089"/>
        <dbReference type="ChEBI" id="CHEBI:57513"/>
        <dbReference type="ChEBI" id="CHEBI:58725"/>
        <dbReference type="EC" id="3.5.1.25"/>
    </reaction>
</comment>
<evidence type="ECO:0000256" key="3">
    <source>
        <dbReference type="ARBA" id="ARBA00018029"/>
    </source>
</evidence>
<evidence type="ECO:0000256" key="12">
    <source>
        <dbReference type="PIRSR" id="PIRSR038994-3"/>
    </source>
</evidence>
<keyword evidence="15" id="KW-1185">Reference proteome</keyword>
<comment type="similarity">
    <text evidence="1 9">Belongs to the metallo-dependent hydrolases superfamily. NagA family.</text>
</comment>
<dbReference type="PANTHER" id="PTHR11113">
    <property type="entry name" value="N-ACETYLGLUCOSAMINE-6-PHOSPHATE DEACETYLASE"/>
    <property type="match status" value="1"/>
</dbReference>
<dbReference type="GO" id="GO:0006046">
    <property type="term" value="P:N-acetylglucosamine catabolic process"/>
    <property type="evidence" value="ECO:0007669"/>
    <property type="project" value="TreeGrafter"/>
</dbReference>
<evidence type="ECO:0000256" key="7">
    <source>
        <dbReference type="ARBA" id="ARBA00047647"/>
    </source>
</evidence>
<dbReference type="OrthoDB" id="9776488at2"/>
<evidence type="ECO:0000256" key="9">
    <source>
        <dbReference type="PIRNR" id="PIRNR038994"/>
    </source>
</evidence>
<dbReference type="Proteomes" id="UP000199652">
    <property type="component" value="Unassembled WGS sequence"/>
</dbReference>
<evidence type="ECO:0000256" key="4">
    <source>
        <dbReference type="ARBA" id="ARBA00022723"/>
    </source>
</evidence>
<feature type="binding site" evidence="11">
    <location>
        <position position="247"/>
    </location>
    <ligand>
        <name>substrate</name>
    </ligand>
</feature>
<evidence type="ECO:0000256" key="11">
    <source>
        <dbReference type="PIRSR" id="PIRSR038994-2"/>
    </source>
</evidence>
<dbReference type="InterPro" id="IPR006680">
    <property type="entry name" value="Amidohydro-rel"/>
</dbReference>
<dbReference type="InterPro" id="IPR032466">
    <property type="entry name" value="Metal_Hydrolase"/>
</dbReference>
<dbReference type="SUPFAM" id="SSF51556">
    <property type="entry name" value="Metallo-dependent hydrolases"/>
    <property type="match status" value="1"/>
</dbReference>
<feature type="binding site" evidence="12">
    <location>
        <position position="191"/>
    </location>
    <ligand>
        <name>Zn(2+)</name>
        <dbReference type="ChEBI" id="CHEBI:29105"/>
    </ligand>
</feature>
<sequence>MYIENVKIVYPDTIMDGTLQIENQHITGINIKIPDGAPRLNGEGLYLSPGFIDTHIHGAGGHDTMEGTMEGLRSISSTLAQSGTTSFLATTMTVSLEDIHKSLQAIKILRDEGCPGAQLLGAHLEGPFISGAAIGAQNPDFLQLPSIETYQAMTAGCEDVPKCITLACELPGSDTLIPFLAETGIRVSIGHSQATYEEVVHAVDLGASHSTHLFNGMSGLHHRKPGIVGATFDLDAMTTEVIADGIHIVWPVLRITFKQKSTDKVLLISDAMMACGMPDGDYSLGGQAVVVAHGAAHLKTGSLAGSVLTLREAIKNVTGHCNVPLYEAVKMATLNPARYCGVDDHKGQIALGYDADLVLFDDDLTIHKVIIGGRILP</sequence>
<dbReference type="EC" id="3.5.1.25" evidence="2"/>
<feature type="binding site" evidence="12">
    <location>
        <position position="212"/>
    </location>
    <ligand>
        <name>Zn(2+)</name>
        <dbReference type="ChEBI" id="CHEBI:29105"/>
    </ligand>
</feature>
<evidence type="ECO:0000256" key="8">
    <source>
        <dbReference type="ARBA" id="ARBA00060590"/>
    </source>
</evidence>
<dbReference type="InterPro" id="IPR011059">
    <property type="entry name" value="Metal-dep_hydrolase_composite"/>
</dbReference>
<proteinExistence type="inferred from homology"/>
<feature type="binding site" evidence="11">
    <location>
        <begin position="303"/>
        <end position="305"/>
    </location>
    <ligand>
        <name>substrate</name>
    </ligand>
</feature>
<feature type="domain" description="Amidohydrolase-related" evidence="13">
    <location>
        <begin position="46"/>
        <end position="375"/>
    </location>
</feature>
<dbReference type="STRING" id="1528.SAMN04488579_1299"/>
<organism evidence="14 15">
    <name type="scientific">Eubacterium barkeri</name>
    <name type="common">Clostridium barkeri</name>
    <dbReference type="NCBI Taxonomy" id="1528"/>
    <lineage>
        <taxon>Bacteria</taxon>
        <taxon>Bacillati</taxon>
        <taxon>Bacillota</taxon>
        <taxon>Clostridia</taxon>
        <taxon>Eubacteriales</taxon>
        <taxon>Eubacteriaceae</taxon>
        <taxon>Eubacterium</taxon>
    </lineage>
</organism>
<dbReference type="GO" id="GO:0008448">
    <property type="term" value="F:N-acetylglucosamine-6-phosphate deacetylase activity"/>
    <property type="evidence" value="ECO:0007669"/>
    <property type="project" value="UniProtKB-EC"/>
</dbReference>
<evidence type="ECO:0000256" key="5">
    <source>
        <dbReference type="ARBA" id="ARBA00022801"/>
    </source>
</evidence>
<dbReference type="SUPFAM" id="SSF51338">
    <property type="entry name" value="Composite domain of metallo-dependent hydrolases"/>
    <property type="match status" value="1"/>
</dbReference>
<evidence type="ECO:0000313" key="15">
    <source>
        <dbReference type="Proteomes" id="UP000199652"/>
    </source>
</evidence>
<dbReference type="FunFam" id="3.20.20.140:FF:000004">
    <property type="entry name" value="N-acetylglucosamine-6-phosphate deacetylase"/>
    <property type="match status" value="1"/>
</dbReference>
<evidence type="ECO:0000256" key="2">
    <source>
        <dbReference type="ARBA" id="ARBA00011899"/>
    </source>
</evidence>
<protein>
    <recommendedName>
        <fullName evidence="3">N-acetylglucosamine-6-phosphate deacetylase</fullName>
        <ecNumber evidence="2">3.5.1.25</ecNumber>
    </recommendedName>
</protein>
<evidence type="ECO:0000256" key="10">
    <source>
        <dbReference type="PIRSR" id="PIRSR038994-1"/>
    </source>
</evidence>
<reference evidence="15" key="1">
    <citation type="submission" date="2016-10" db="EMBL/GenBank/DDBJ databases">
        <authorList>
            <person name="Varghese N."/>
            <person name="Submissions S."/>
        </authorList>
    </citation>
    <scope>NUCLEOTIDE SEQUENCE [LARGE SCALE GENOMIC DNA]</scope>
    <source>
        <strain evidence="15">VPI 5359</strain>
    </source>
</reference>
<dbReference type="PIRSF" id="PIRSF038994">
    <property type="entry name" value="NagA"/>
    <property type="match status" value="1"/>
</dbReference>
<feature type="binding site" evidence="11">
    <location>
        <position position="136"/>
    </location>
    <ligand>
        <name>substrate</name>
    </ligand>
</feature>
<keyword evidence="6 9" id="KW-0119">Carbohydrate metabolism</keyword>
<dbReference type="EMBL" id="FNOU01000029">
    <property type="protein sequence ID" value="SDY37972.1"/>
    <property type="molecule type" value="Genomic_DNA"/>
</dbReference>
<dbReference type="PANTHER" id="PTHR11113:SF14">
    <property type="entry name" value="N-ACETYLGLUCOSAMINE-6-PHOSPHATE DEACETYLASE"/>
    <property type="match status" value="1"/>
</dbReference>
<dbReference type="Pfam" id="PF01979">
    <property type="entry name" value="Amidohydro_1"/>
    <property type="match status" value="1"/>
</dbReference>
<evidence type="ECO:0000259" key="13">
    <source>
        <dbReference type="Pfam" id="PF01979"/>
    </source>
</evidence>
<dbReference type="GO" id="GO:0046872">
    <property type="term" value="F:metal ion binding"/>
    <property type="evidence" value="ECO:0007669"/>
    <property type="project" value="UniProtKB-KW"/>
</dbReference>
<dbReference type="RefSeq" id="WP_090247000.1">
    <property type="nucleotide sequence ID" value="NZ_FNOU01000029.1"/>
</dbReference>
<feature type="binding site" evidence="11">
    <location>
        <begin position="215"/>
        <end position="216"/>
    </location>
    <ligand>
        <name>substrate</name>
    </ligand>
</feature>
<keyword evidence="5 9" id="KW-0378">Hydrolase</keyword>
<accession>A0A1H3JDI0</accession>
<dbReference type="NCBIfam" id="TIGR00221">
    <property type="entry name" value="nagA"/>
    <property type="match status" value="1"/>
</dbReference>
<dbReference type="AlphaFoldDB" id="A0A1H3JDI0"/>
<comment type="pathway">
    <text evidence="8">Amino-sugar metabolism; N-acetylneuraminate degradation; D-fructose 6-phosphate from N-acetylneuraminate: step 4/5.</text>
</comment>
<dbReference type="CDD" id="cd00854">
    <property type="entry name" value="NagA"/>
    <property type="match status" value="1"/>
</dbReference>
<gene>
    <name evidence="14" type="ORF">SAMN04488579_1299</name>
</gene>
<dbReference type="Gene3D" id="2.30.40.10">
    <property type="entry name" value="Urease, subunit C, domain 1"/>
    <property type="match status" value="1"/>
</dbReference>
<dbReference type="InterPro" id="IPR003764">
    <property type="entry name" value="GlcNAc_6-P_deAcase"/>
</dbReference>
<evidence type="ECO:0000313" key="14">
    <source>
        <dbReference type="EMBL" id="SDY37972.1"/>
    </source>
</evidence>
<name>A0A1H3JDI0_EUBBA</name>